<dbReference type="EMBL" id="AGFM01000033">
    <property type="protein sequence ID" value="EHJ60725.1"/>
    <property type="molecule type" value="Genomic_DNA"/>
</dbReference>
<organism evidence="1 2">
    <name type="scientific">Novosphingobium pentaromativorans US6-1</name>
    <dbReference type="NCBI Taxonomy" id="1088721"/>
    <lineage>
        <taxon>Bacteria</taxon>
        <taxon>Pseudomonadati</taxon>
        <taxon>Pseudomonadota</taxon>
        <taxon>Alphaproteobacteria</taxon>
        <taxon>Sphingomonadales</taxon>
        <taxon>Sphingomonadaceae</taxon>
        <taxon>Novosphingobium</taxon>
    </lineage>
</organism>
<evidence type="ECO:0008006" key="3">
    <source>
        <dbReference type="Google" id="ProtNLM"/>
    </source>
</evidence>
<dbReference type="Proteomes" id="UP000004030">
    <property type="component" value="Unassembled WGS sequence"/>
</dbReference>
<dbReference type="STRING" id="1088721.JI59_08350"/>
<dbReference type="PATRIC" id="fig|1088721.3.peg.2325"/>
<accession>G6EDC6</accession>
<proteinExistence type="predicted"/>
<reference evidence="1 2" key="1">
    <citation type="journal article" date="2012" name="J. Bacteriol.">
        <title>Genome sequence of benzo(a)pyrene-degrading bacterium Novosphingobium pentaromativorans US6-1.</title>
        <authorList>
            <person name="Luo Y.R."/>
            <person name="Kang S.G."/>
            <person name="Kim S.J."/>
            <person name="Kim M.R."/>
            <person name="Li N."/>
            <person name="Lee J.H."/>
            <person name="Kwon K.K."/>
        </authorList>
    </citation>
    <scope>NUCLEOTIDE SEQUENCE [LARGE SCALE GENOMIC DNA]</scope>
    <source>
        <strain evidence="1 2">US6-1</strain>
    </source>
</reference>
<name>G6EDC6_9SPHN</name>
<evidence type="ECO:0000313" key="1">
    <source>
        <dbReference type="EMBL" id="EHJ60725.1"/>
    </source>
</evidence>
<keyword evidence="2" id="KW-1185">Reference proteome</keyword>
<dbReference type="RefSeq" id="WP_007013262.1">
    <property type="nucleotide sequence ID" value="NZ_AGFM01000033.1"/>
</dbReference>
<comment type="caution">
    <text evidence="1">The sequence shown here is derived from an EMBL/GenBank/DDBJ whole genome shotgun (WGS) entry which is preliminary data.</text>
</comment>
<gene>
    <name evidence="1" type="ORF">NSU_2347</name>
</gene>
<sequence>MSTIFWSWQSDLDPRVTRNIVRDALALAIEDLDAELEERHELTSDTKGVAGSPDIVSTILAKIEAAKVFVGDVTPIAVAANGKAIANPNVLIELGYAKRAIGLERVITVWNTAYPGATIEQLPFDMRGRRGPMSFHLPEGAPSADLRTERDKLRSALREALRASIAVATPALPEPSSPAWQYAHPADPALWFDPATPLTINEDGAPGTKVLTEGPYGYVRIRPRHWSAPRETVQDGVRPRIMGPTQGYSWGATKGGFIVYSGSLRASGERPLTNCVMQFRSTGELWGVDPFIADREDRALFFADALISHINDFIDENLPVLQRQGAKGPFDVMIGATGLEGLHWISDTRWGGKPVALEPSATAEFTLAGLGEDERLTELETAWGEIAAAFGVTQPPRSTLVQQIRGF</sequence>
<protein>
    <recommendedName>
        <fullName evidence="3">CD-NTase-associated protein 12/Pycsar effector protein TIR domain-containing protein</fullName>
    </recommendedName>
</protein>
<dbReference type="AlphaFoldDB" id="G6EDC6"/>
<dbReference type="eggNOG" id="ENOG5032SBR">
    <property type="taxonomic scope" value="Bacteria"/>
</dbReference>
<dbReference type="OrthoDB" id="8910972at2"/>
<dbReference type="KEGG" id="npn:JI59_08350"/>
<evidence type="ECO:0000313" key="2">
    <source>
        <dbReference type="Proteomes" id="UP000004030"/>
    </source>
</evidence>